<dbReference type="EMBL" id="VCGU01000004">
    <property type="protein sequence ID" value="TRY76829.1"/>
    <property type="molecule type" value="Genomic_DNA"/>
</dbReference>
<dbReference type="AlphaFoldDB" id="A0A553PGM8"/>
<gene>
    <name evidence="1" type="ORF">TCAL_16990</name>
</gene>
<sequence>MGTDGFWDVMSNTASCQEISKMAGKTEQEMAESLVAYARGERSPEMCWIMPNKRLASGDDITAMVVSLHKARHSKNPTL</sequence>
<dbReference type="InterPro" id="IPR036457">
    <property type="entry name" value="PPM-type-like_dom_sf"/>
</dbReference>
<dbReference type="Gene3D" id="3.60.40.10">
    <property type="entry name" value="PPM-type phosphatase domain"/>
    <property type="match status" value="1"/>
</dbReference>
<keyword evidence="2" id="KW-1185">Reference proteome</keyword>
<evidence type="ECO:0000313" key="1">
    <source>
        <dbReference type="EMBL" id="TRY76829.1"/>
    </source>
</evidence>
<name>A0A553PGM8_TIGCA</name>
<evidence type="ECO:0000313" key="2">
    <source>
        <dbReference type="Proteomes" id="UP000318571"/>
    </source>
</evidence>
<dbReference type="Proteomes" id="UP000318571">
    <property type="component" value="Chromosome 5"/>
</dbReference>
<comment type="caution">
    <text evidence="1">The sequence shown here is derived from an EMBL/GenBank/DDBJ whole genome shotgun (WGS) entry which is preliminary data.</text>
</comment>
<reference evidence="1 2" key="1">
    <citation type="journal article" date="2018" name="Nat. Ecol. Evol.">
        <title>Genomic signatures of mitonuclear coevolution across populations of Tigriopus californicus.</title>
        <authorList>
            <person name="Barreto F.S."/>
            <person name="Watson E.T."/>
            <person name="Lima T.G."/>
            <person name="Willett C.S."/>
            <person name="Edmands S."/>
            <person name="Li W."/>
            <person name="Burton R.S."/>
        </authorList>
    </citation>
    <scope>NUCLEOTIDE SEQUENCE [LARGE SCALE GENOMIC DNA]</scope>
    <source>
        <strain evidence="1 2">San Diego</strain>
    </source>
</reference>
<accession>A0A553PGM8</accession>
<evidence type="ECO:0008006" key="3">
    <source>
        <dbReference type="Google" id="ProtNLM"/>
    </source>
</evidence>
<organism evidence="1 2">
    <name type="scientific">Tigriopus californicus</name>
    <name type="common">Marine copepod</name>
    <dbReference type="NCBI Taxonomy" id="6832"/>
    <lineage>
        <taxon>Eukaryota</taxon>
        <taxon>Metazoa</taxon>
        <taxon>Ecdysozoa</taxon>
        <taxon>Arthropoda</taxon>
        <taxon>Crustacea</taxon>
        <taxon>Multicrustacea</taxon>
        <taxon>Hexanauplia</taxon>
        <taxon>Copepoda</taxon>
        <taxon>Harpacticoida</taxon>
        <taxon>Harpacticidae</taxon>
        <taxon>Tigriopus</taxon>
    </lineage>
</organism>
<dbReference type="SUPFAM" id="SSF81606">
    <property type="entry name" value="PP2C-like"/>
    <property type="match status" value="1"/>
</dbReference>
<proteinExistence type="predicted"/>
<protein>
    <recommendedName>
        <fullName evidence="3">PPM-type phosphatase domain-containing protein</fullName>
    </recommendedName>
</protein>